<dbReference type="CDD" id="cd16917">
    <property type="entry name" value="HATPase_UhpB-NarQ-NarX-like"/>
    <property type="match status" value="1"/>
</dbReference>
<feature type="transmembrane region" description="Helical" evidence="6">
    <location>
        <begin position="203"/>
        <end position="222"/>
    </location>
</feature>
<feature type="transmembrane region" description="Helical" evidence="6">
    <location>
        <begin position="67"/>
        <end position="84"/>
    </location>
</feature>
<evidence type="ECO:0000259" key="7">
    <source>
        <dbReference type="Pfam" id="PF02518"/>
    </source>
</evidence>
<gene>
    <name evidence="8" type="ORF">FL583_33885</name>
</gene>
<dbReference type="RefSeq" id="WP_142708976.1">
    <property type="nucleotide sequence ID" value="NZ_VIRS01000037.1"/>
</dbReference>
<dbReference type="InterPro" id="IPR050482">
    <property type="entry name" value="Sensor_HK_TwoCompSys"/>
</dbReference>
<keyword evidence="9" id="KW-1185">Reference proteome</keyword>
<comment type="caution">
    <text evidence="8">The sequence shown here is derived from an EMBL/GenBank/DDBJ whole genome shotgun (WGS) entry which is preliminary data.</text>
</comment>
<keyword evidence="6" id="KW-0812">Transmembrane</keyword>
<proteinExistence type="predicted"/>
<sequence>MGAVGNVPGQAGRAAFLGLVVGLLTFVCGAPYWSSHLAAAALTCALSAGFGAAGGLLVDAGDGRRRVGVLLLAAAVCGSLAWTVSWNRGLWPQLSFYAQGAFYLLAGSAVLLFPGGRLTGRAERGWVLYSAVVLLGGQFVVALVSRPEWNGLHPDVVWPNLASERWVFDRAIQVVIAGQVVLAAWFVVLLVRRARRLSALDRPSVLPVLLVTGIFGVIAGVLTTHSDAWTELDALLSFYVVLTGVATAVPLALLSGALRERWREVDAPHRVVRMTSATTSVVTVRDALATALRDPGLELLFWVPAEQGYVDRAGRVRPERTDTGRWWVEARTDERQPLALVDLDDGLRRRPGMVDAVLRAGSQALLTAQLQAVATAQLEQVLAAQARVGERETAERLRLANDLRAGAQRRLTALADHLGRLADAGLPDPPRSAAASCRDEVIATIGDLEALALGLRPPVLRTDGLGPALDEVAARLGLAVRFTVDARRKPPAVEATTYFALCEGLTNVAKYAPGAHVRVDVTEADGWLHGTVADDGPGGARVVPGGGLAGIDARIRALHGTTTLESHPGAGTRLAITLPVGHPARPR</sequence>
<dbReference type="SUPFAM" id="SSF55874">
    <property type="entry name" value="ATPase domain of HSP90 chaperone/DNA topoisomerase II/histidine kinase"/>
    <property type="match status" value="1"/>
</dbReference>
<evidence type="ECO:0000256" key="5">
    <source>
        <dbReference type="ARBA" id="ARBA00023012"/>
    </source>
</evidence>
<accession>A0A545AH46</accession>
<reference evidence="8 9" key="1">
    <citation type="submission" date="2019-07" db="EMBL/GenBank/DDBJ databases">
        <title>Cryptosporangium phraense sp. nov., isolated from plant litter.</title>
        <authorList>
            <person name="Suriyachadkun C."/>
        </authorList>
    </citation>
    <scope>NUCLEOTIDE SEQUENCE [LARGE SCALE GENOMIC DNA]</scope>
    <source>
        <strain evidence="8 9">A-T 5661</strain>
    </source>
</reference>
<dbReference type="PANTHER" id="PTHR24421">
    <property type="entry name" value="NITRATE/NITRITE SENSOR PROTEIN NARX-RELATED"/>
    <property type="match status" value="1"/>
</dbReference>
<feature type="transmembrane region" description="Helical" evidence="6">
    <location>
        <begin position="171"/>
        <end position="191"/>
    </location>
</feature>
<evidence type="ECO:0000256" key="1">
    <source>
        <dbReference type="ARBA" id="ARBA00000085"/>
    </source>
</evidence>
<feature type="transmembrane region" description="Helical" evidence="6">
    <location>
        <begin position="39"/>
        <end position="60"/>
    </location>
</feature>
<evidence type="ECO:0000313" key="9">
    <source>
        <dbReference type="Proteomes" id="UP000317982"/>
    </source>
</evidence>
<dbReference type="EC" id="2.7.13.3" evidence="2"/>
<evidence type="ECO:0000256" key="2">
    <source>
        <dbReference type="ARBA" id="ARBA00012438"/>
    </source>
</evidence>
<evidence type="ECO:0000313" key="8">
    <source>
        <dbReference type="EMBL" id="TQS40637.1"/>
    </source>
</evidence>
<dbReference type="OrthoDB" id="5241729at2"/>
<keyword evidence="4" id="KW-0418">Kinase</keyword>
<dbReference type="Proteomes" id="UP000317982">
    <property type="component" value="Unassembled WGS sequence"/>
</dbReference>
<dbReference type="PANTHER" id="PTHR24421:SF10">
    <property type="entry name" value="NITRATE_NITRITE SENSOR PROTEIN NARQ"/>
    <property type="match status" value="1"/>
</dbReference>
<keyword evidence="5" id="KW-0902">Two-component regulatory system</keyword>
<evidence type="ECO:0000256" key="6">
    <source>
        <dbReference type="SAM" id="Phobius"/>
    </source>
</evidence>
<keyword evidence="6" id="KW-0472">Membrane</keyword>
<feature type="transmembrane region" description="Helical" evidence="6">
    <location>
        <begin position="96"/>
        <end position="114"/>
    </location>
</feature>
<dbReference type="InParanoid" id="A0A545AH46"/>
<organism evidence="8 9">
    <name type="scientific">Cryptosporangium phraense</name>
    <dbReference type="NCBI Taxonomy" id="2593070"/>
    <lineage>
        <taxon>Bacteria</taxon>
        <taxon>Bacillati</taxon>
        <taxon>Actinomycetota</taxon>
        <taxon>Actinomycetes</taxon>
        <taxon>Cryptosporangiales</taxon>
        <taxon>Cryptosporangiaceae</taxon>
        <taxon>Cryptosporangium</taxon>
    </lineage>
</organism>
<evidence type="ECO:0000256" key="4">
    <source>
        <dbReference type="ARBA" id="ARBA00022777"/>
    </source>
</evidence>
<protein>
    <recommendedName>
        <fullName evidence="2">histidine kinase</fullName>
        <ecNumber evidence="2">2.7.13.3</ecNumber>
    </recommendedName>
</protein>
<feature type="transmembrane region" description="Helical" evidence="6">
    <location>
        <begin position="234"/>
        <end position="254"/>
    </location>
</feature>
<dbReference type="Gene3D" id="3.30.565.10">
    <property type="entry name" value="Histidine kinase-like ATPase, C-terminal domain"/>
    <property type="match status" value="1"/>
</dbReference>
<dbReference type="Pfam" id="PF02518">
    <property type="entry name" value="HATPase_c"/>
    <property type="match status" value="1"/>
</dbReference>
<comment type="catalytic activity">
    <reaction evidence="1">
        <text>ATP + protein L-histidine = ADP + protein N-phospho-L-histidine.</text>
        <dbReference type="EC" id="2.7.13.3"/>
    </reaction>
</comment>
<feature type="domain" description="Histidine kinase/HSP90-like ATPase" evidence="7">
    <location>
        <begin position="500"/>
        <end position="580"/>
    </location>
</feature>
<dbReference type="GO" id="GO:0000160">
    <property type="term" value="P:phosphorelay signal transduction system"/>
    <property type="evidence" value="ECO:0007669"/>
    <property type="project" value="UniProtKB-KW"/>
</dbReference>
<dbReference type="EMBL" id="VIRS01000037">
    <property type="protein sequence ID" value="TQS40637.1"/>
    <property type="molecule type" value="Genomic_DNA"/>
</dbReference>
<dbReference type="InterPro" id="IPR003594">
    <property type="entry name" value="HATPase_dom"/>
</dbReference>
<feature type="transmembrane region" description="Helical" evidence="6">
    <location>
        <begin position="12"/>
        <end position="33"/>
    </location>
</feature>
<dbReference type="GO" id="GO:0004673">
    <property type="term" value="F:protein histidine kinase activity"/>
    <property type="evidence" value="ECO:0007669"/>
    <property type="project" value="UniProtKB-EC"/>
</dbReference>
<dbReference type="InterPro" id="IPR036890">
    <property type="entry name" value="HATPase_C_sf"/>
</dbReference>
<evidence type="ECO:0000256" key="3">
    <source>
        <dbReference type="ARBA" id="ARBA00022679"/>
    </source>
</evidence>
<dbReference type="AlphaFoldDB" id="A0A545AH46"/>
<keyword evidence="3" id="KW-0808">Transferase</keyword>
<feature type="transmembrane region" description="Helical" evidence="6">
    <location>
        <begin position="126"/>
        <end position="145"/>
    </location>
</feature>
<name>A0A545AH46_9ACTN</name>
<keyword evidence="6" id="KW-1133">Transmembrane helix</keyword>